<evidence type="ECO:0000256" key="6">
    <source>
        <dbReference type="ARBA" id="ARBA00023134"/>
    </source>
</evidence>
<dbReference type="GO" id="GO:0046872">
    <property type="term" value="F:metal ion binding"/>
    <property type="evidence" value="ECO:0007669"/>
    <property type="project" value="UniProtKB-KW"/>
</dbReference>
<keyword evidence="5 8" id="KW-0460">Magnesium</keyword>
<evidence type="ECO:0000313" key="12">
    <source>
        <dbReference type="Proteomes" id="UP000521676"/>
    </source>
</evidence>
<dbReference type="GO" id="GO:0006777">
    <property type="term" value="P:Mo-molybdopterin cofactor biosynthetic process"/>
    <property type="evidence" value="ECO:0007669"/>
    <property type="project" value="UniProtKB-KW"/>
</dbReference>
<feature type="binding site" evidence="8">
    <location>
        <position position="101"/>
    </location>
    <ligand>
        <name>GTP</name>
        <dbReference type="ChEBI" id="CHEBI:37565"/>
    </ligand>
</feature>
<dbReference type="RefSeq" id="WP_341470288.1">
    <property type="nucleotide sequence ID" value="NZ_CP128400.1"/>
</dbReference>
<feature type="binding site" evidence="8">
    <location>
        <begin position="10"/>
        <end position="12"/>
    </location>
    <ligand>
        <name>GTP</name>
        <dbReference type="ChEBI" id="CHEBI:37565"/>
    </ligand>
</feature>
<accession>A0A8T7M8K8</accession>
<comment type="cofactor">
    <cofactor evidence="8">
        <name>Mg(2+)</name>
        <dbReference type="ChEBI" id="CHEBI:18420"/>
    </cofactor>
</comment>
<dbReference type="EC" id="2.7.7.77" evidence="8"/>
<reference evidence="10 12" key="1">
    <citation type="submission" date="2020-06" db="EMBL/GenBank/DDBJ databases">
        <title>Anoxygenic phototrophic Chloroflexota member uses a Type I reaction center.</title>
        <authorList>
            <person name="Tsuji J.M."/>
            <person name="Shaw N.A."/>
            <person name="Nagashima S."/>
            <person name="Venkiteswaran J."/>
            <person name="Schiff S.L."/>
            <person name="Hanada S."/>
            <person name="Tank M."/>
            <person name="Neufeld J.D."/>
        </authorList>
    </citation>
    <scope>NUCLEOTIDE SEQUENCE [LARGE SCALE GENOMIC DNA]</scope>
    <source>
        <strain evidence="10">L227-S17</strain>
    </source>
</reference>
<feature type="binding site" evidence="8">
    <location>
        <position position="22"/>
    </location>
    <ligand>
        <name>GTP</name>
        <dbReference type="ChEBI" id="CHEBI:37565"/>
    </ligand>
</feature>
<dbReference type="Proteomes" id="UP000521676">
    <property type="component" value="Unassembled WGS sequence"/>
</dbReference>
<dbReference type="CDD" id="cd02503">
    <property type="entry name" value="MobA"/>
    <property type="match status" value="1"/>
</dbReference>
<comment type="domain">
    <text evidence="8">The N-terminal domain determines nucleotide recognition and specific binding, while the C-terminal domain determines the specific binding to the target protein.</text>
</comment>
<dbReference type="Gene3D" id="3.90.550.10">
    <property type="entry name" value="Spore Coat Polysaccharide Biosynthesis Protein SpsA, Chain A"/>
    <property type="match status" value="1"/>
</dbReference>
<keyword evidence="13" id="KW-1185">Reference proteome</keyword>
<comment type="catalytic activity">
    <reaction evidence="8">
        <text>Mo-molybdopterin + GTP + H(+) = Mo-molybdopterin guanine dinucleotide + diphosphate</text>
        <dbReference type="Rhea" id="RHEA:34243"/>
        <dbReference type="ChEBI" id="CHEBI:15378"/>
        <dbReference type="ChEBI" id="CHEBI:33019"/>
        <dbReference type="ChEBI" id="CHEBI:37565"/>
        <dbReference type="ChEBI" id="CHEBI:71302"/>
        <dbReference type="ChEBI" id="CHEBI:71310"/>
        <dbReference type="EC" id="2.7.7.77"/>
    </reaction>
</comment>
<comment type="similarity">
    <text evidence="8">Belongs to the MobA family.</text>
</comment>
<reference evidence="11" key="2">
    <citation type="journal article" date="2024" name="Nature">
        <title>Anoxygenic phototroph of the Chloroflexota uses a type I reaction centre.</title>
        <authorList>
            <person name="Tsuji J.M."/>
            <person name="Shaw N.A."/>
            <person name="Nagashima S."/>
            <person name="Venkiteswaran J.J."/>
            <person name="Schiff S.L."/>
            <person name="Watanabe T."/>
            <person name="Fukui M."/>
            <person name="Hanada S."/>
            <person name="Tank M."/>
            <person name="Neufeld J.D."/>
        </authorList>
    </citation>
    <scope>NUCLEOTIDE SEQUENCE</scope>
    <source>
        <strain evidence="11">L227-S17</strain>
    </source>
</reference>
<protein>
    <recommendedName>
        <fullName evidence="8">Probable molybdenum cofactor guanylyltransferase</fullName>
        <shortName evidence="8">MoCo guanylyltransferase</shortName>
        <ecNumber evidence="8">2.7.7.77</ecNumber>
    </recommendedName>
    <alternativeName>
        <fullName evidence="8">GTP:molybdopterin guanylyltransferase</fullName>
    </alternativeName>
    <alternativeName>
        <fullName evidence="8">Mo-MPT guanylyltransferase</fullName>
    </alternativeName>
    <alternativeName>
        <fullName evidence="8">Molybdopterin guanylyltransferase</fullName>
    </alternativeName>
    <alternativeName>
        <fullName evidence="8">Molybdopterin-guanine dinucleotide synthase</fullName>
        <shortName evidence="8">MGD synthase</shortName>
    </alternativeName>
</protein>
<dbReference type="EMBL" id="JACATZ010000003">
    <property type="protein sequence ID" value="NWJ48449.1"/>
    <property type="molecule type" value="Genomic_DNA"/>
</dbReference>
<proteinExistence type="inferred from homology"/>
<keyword evidence="6 8" id="KW-0342">GTP-binding</keyword>
<dbReference type="SUPFAM" id="SSF53448">
    <property type="entry name" value="Nucleotide-diphospho-sugar transferases"/>
    <property type="match status" value="1"/>
</dbReference>
<comment type="subcellular location">
    <subcellularLocation>
        <location evidence="8">Cytoplasm</location>
    </subcellularLocation>
</comment>
<feature type="binding site" evidence="8">
    <location>
        <position position="101"/>
    </location>
    <ligand>
        <name>Mg(2+)</name>
        <dbReference type="ChEBI" id="CHEBI:18420"/>
    </ligand>
</feature>
<feature type="domain" description="MobA-like NTP transferase" evidence="9">
    <location>
        <begin position="7"/>
        <end position="158"/>
    </location>
</feature>
<dbReference type="AlphaFoldDB" id="A0A8T7M8K8"/>
<keyword evidence="4 8" id="KW-0547">Nucleotide-binding</keyword>
<dbReference type="GO" id="GO:0061603">
    <property type="term" value="F:molybdenum cofactor guanylyltransferase activity"/>
    <property type="evidence" value="ECO:0007669"/>
    <property type="project" value="UniProtKB-EC"/>
</dbReference>
<evidence type="ECO:0000313" key="13">
    <source>
        <dbReference type="Proteomes" id="UP001431572"/>
    </source>
</evidence>
<keyword evidence="3 8" id="KW-0479">Metal-binding</keyword>
<dbReference type="GO" id="GO:0005737">
    <property type="term" value="C:cytoplasm"/>
    <property type="evidence" value="ECO:0007669"/>
    <property type="project" value="UniProtKB-SubCell"/>
</dbReference>
<evidence type="ECO:0000259" key="9">
    <source>
        <dbReference type="Pfam" id="PF12804"/>
    </source>
</evidence>
<evidence type="ECO:0000256" key="5">
    <source>
        <dbReference type="ARBA" id="ARBA00022842"/>
    </source>
</evidence>
<evidence type="ECO:0000256" key="2">
    <source>
        <dbReference type="ARBA" id="ARBA00022679"/>
    </source>
</evidence>
<dbReference type="HAMAP" id="MF_00316">
    <property type="entry name" value="MobA"/>
    <property type="match status" value="1"/>
</dbReference>
<evidence type="ECO:0000313" key="10">
    <source>
        <dbReference type="EMBL" id="NWJ48449.1"/>
    </source>
</evidence>
<keyword evidence="1 8" id="KW-0963">Cytoplasm</keyword>
<keyword evidence="10" id="KW-0548">Nucleotidyltransferase</keyword>
<evidence type="ECO:0000256" key="7">
    <source>
        <dbReference type="ARBA" id="ARBA00023150"/>
    </source>
</evidence>
<evidence type="ECO:0000256" key="3">
    <source>
        <dbReference type="ARBA" id="ARBA00022723"/>
    </source>
</evidence>
<organism evidence="10 12">
    <name type="scientific">Candidatus Chlorohelix allophototropha</name>
    <dbReference type="NCBI Taxonomy" id="3003348"/>
    <lineage>
        <taxon>Bacteria</taxon>
        <taxon>Bacillati</taxon>
        <taxon>Chloroflexota</taxon>
        <taxon>Chloroflexia</taxon>
        <taxon>Candidatus Chloroheliales</taxon>
        <taxon>Candidatus Chloroheliaceae</taxon>
        <taxon>Candidatus Chlorohelix</taxon>
    </lineage>
</organism>
<dbReference type="EMBL" id="CP128400">
    <property type="protein sequence ID" value="WJW68383.1"/>
    <property type="molecule type" value="Genomic_DNA"/>
</dbReference>
<evidence type="ECO:0000256" key="4">
    <source>
        <dbReference type="ARBA" id="ARBA00022741"/>
    </source>
</evidence>
<comment type="caution">
    <text evidence="8">Lacks conserved residue(s) required for the propagation of feature annotation.</text>
</comment>
<dbReference type="InterPro" id="IPR029044">
    <property type="entry name" value="Nucleotide-diphossugar_trans"/>
</dbReference>
<sequence>MSKNTGVIILAGGRSRRMGIDKALLKFEKDGLTLLEMIVEAARPVASAGIVLVTNQPEKYEFLKPSLQVVVDNQPGGGPLAGLEAGIEALVAQQYLLLACDMPFVQTELLKALVEWEEEGKSRDALVPLNPEGLPEPLCAIYNARVLAVVKEYLGENRFKMSDFLASIVTRYVLSSELEQYDPALRSFLNLNTPADFERYKAVFSK</sequence>
<keyword evidence="7 8" id="KW-0501">Molybdenum cofactor biosynthesis</keyword>
<dbReference type="GO" id="GO:0005525">
    <property type="term" value="F:GTP binding"/>
    <property type="evidence" value="ECO:0007669"/>
    <property type="project" value="UniProtKB-UniRule"/>
</dbReference>
<dbReference type="PANTHER" id="PTHR19136">
    <property type="entry name" value="MOLYBDENUM COFACTOR GUANYLYLTRANSFERASE"/>
    <property type="match status" value="1"/>
</dbReference>
<dbReference type="InterPro" id="IPR013482">
    <property type="entry name" value="Molybde_CF_guanTrfase"/>
</dbReference>
<keyword evidence="2 8" id="KW-0808">Transferase</keyword>
<name>A0A8T7M8K8_9CHLR</name>
<evidence type="ECO:0000256" key="8">
    <source>
        <dbReference type="HAMAP-Rule" id="MF_00316"/>
    </source>
</evidence>
<dbReference type="PANTHER" id="PTHR19136:SF81">
    <property type="entry name" value="MOLYBDENUM COFACTOR GUANYLYLTRANSFERASE"/>
    <property type="match status" value="1"/>
</dbReference>
<dbReference type="Pfam" id="PF12804">
    <property type="entry name" value="NTP_transf_3"/>
    <property type="match status" value="1"/>
</dbReference>
<dbReference type="InterPro" id="IPR025877">
    <property type="entry name" value="MobA-like_NTP_Trfase"/>
</dbReference>
<comment type="function">
    <text evidence="8">Transfers a GMP moiety from GTP to Mo-molybdopterin (Mo-MPT) cofactor (Moco or molybdenum cofactor) to form Mo-molybdopterin guanine dinucleotide (Mo-MGD) cofactor.</text>
</comment>
<evidence type="ECO:0000313" key="11">
    <source>
        <dbReference type="EMBL" id="WJW68383.1"/>
    </source>
</evidence>
<evidence type="ECO:0000256" key="1">
    <source>
        <dbReference type="ARBA" id="ARBA00022490"/>
    </source>
</evidence>
<dbReference type="Proteomes" id="UP001431572">
    <property type="component" value="Chromosome 2"/>
</dbReference>
<gene>
    <name evidence="8" type="primary">mobA</name>
    <name evidence="10" type="ORF">HXX08_21545</name>
    <name evidence="11" type="ORF">OZ401_003993</name>
</gene>
<feature type="binding site" evidence="8">
    <location>
        <position position="72"/>
    </location>
    <ligand>
        <name>GTP</name>
        <dbReference type="ChEBI" id="CHEBI:37565"/>
    </ligand>
</feature>